<evidence type="ECO:0000313" key="6">
    <source>
        <dbReference type="EMBL" id="NEK20868.1"/>
    </source>
</evidence>
<evidence type="ECO:0000256" key="3">
    <source>
        <dbReference type="ARBA" id="ARBA00022833"/>
    </source>
</evidence>
<protein>
    <submittedName>
        <fullName evidence="6">GFA family protein</fullName>
    </submittedName>
</protein>
<proteinExistence type="inferred from homology"/>
<evidence type="ECO:0000256" key="4">
    <source>
        <dbReference type="ARBA" id="ARBA00023239"/>
    </source>
</evidence>
<dbReference type="PANTHER" id="PTHR33337:SF40">
    <property type="entry name" value="CENP-V_GFA DOMAIN-CONTAINING PROTEIN-RELATED"/>
    <property type="match status" value="1"/>
</dbReference>
<dbReference type="PROSITE" id="PS51891">
    <property type="entry name" value="CENP_V_GFA"/>
    <property type="match status" value="1"/>
</dbReference>
<dbReference type="EMBL" id="JAABNT010000001">
    <property type="protein sequence ID" value="NEK20868.1"/>
    <property type="molecule type" value="Genomic_DNA"/>
</dbReference>
<name>A0A6P0C6X2_9RHOB</name>
<dbReference type="GO" id="GO:0046872">
    <property type="term" value="F:metal ion binding"/>
    <property type="evidence" value="ECO:0007669"/>
    <property type="project" value="UniProtKB-KW"/>
</dbReference>
<sequence length="132" mass="14840">MTDRSDIILRGHCLCGACGFELRREANWVGHCHCESCRRATASPLTTFIGQENGSWKFLGEGPKDFESSAGNTRGFCGTCGTPMFYRSDRYPNEMHFYAALLEDPEAITPTMHYRPDEQLSWLHLADPPPHG</sequence>
<feature type="domain" description="CENP-V/GFA" evidence="5">
    <location>
        <begin position="9"/>
        <end position="118"/>
    </location>
</feature>
<comment type="similarity">
    <text evidence="1">Belongs to the Gfa family.</text>
</comment>
<dbReference type="GO" id="GO:0016846">
    <property type="term" value="F:carbon-sulfur lyase activity"/>
    <property type="evidence" value="ECO:0007669"/>
    <property type="project" value="InterPro"/>
</dbReference>
<dbReference type="InterPro" id="IPR011057">
    <property type="entry name" value="Mss4-like_sf"/>
</dbReference>
<keyword evidence="2" id="KW-0479">Metal-binding</keyword>
<comment type="caution">
    <text evidence="6">The sequence shown here is derived from an EMBL/GenBank/DDBJ whole genome shotgun (WGS) entry which is preliminary data.</text>
</comment>
<reference evidence="6 7" key="1">
    <citation type="submission" date="2020-01" db="EMBL/GenBank/DDBJ databases">
        <title>Sulfitobacter sediminilitoris sp. nov., isolated from a tidal flat.</title>
        <authorList>
            <person name="Park S."/>
            <person name="Yoon J.-H."/>
        </authorList>
    </citation>
    <scope>NUCLEOTIDE SEQUENCE [LARGE SCALE GENOMIC DNA]</scope>
    <source>
        <strain evidence="6 7">JBTF-M27</strain>
    </source>
</reference>
<evidence type="ECO:0000259" key="5">
    <source>
        <dbReference type="PROSITE" id="PS51891"/>
    </source>
</evidence>
<accession>A0A6P0C6X2</accession>
<dbReference type="AlphaFoldDB" id="A0A6P0C6X2"/>
<evidence type="ECO:0000313" key="7">
    <source>
        <dbReference type="Proteomes" id="UP000468591"/>
    </source>
</evidence>
<dbReference type="Proteomes" id="UP000468591">
    <property type="component" value="Unassembled WGS sequence"/>
</dbReference>
<dbReference type="SUPFAM" id="SSF51316">
    <property type="entry name" value="Mss4-like"/>
    <property type="match status" value="1"/>
</dbReference>
<gene>
    <name evidence="6" type="ORF">GV827_00435</name>
</gene>
<keyword evidence="4" id="KW-0456">Lyase</keyword>
<evidence type="ECO:0000256" key="1">
    <source>
        <dbReference type="ARBA" id="ARBA00005495"/>
    </source>
</evidence>
<dbReference type="PANTHER" id="PTHR33337">
    <property type="entry name" value="GFA DOMAIN-CONTAINING PROTEIN"/>
    <property type="match status" value="1"/>
</dbReference>
<dbReference type="Pfam" id="PF04828">
    <property type="entry name" value="GFA"/>
    <property type="match status" value="1"/>
</dbReference>
<dbReference type="RefSeq" id="WP_164352167.1">
    <property type="nucleotide sequence ID" value="NZ_JAABNT010000001.1"/>
</dbReference>
<evidence type="ECO:0000256" key="2">
    <source>
        <dbReference type="ARBA" id="ARBA00022723"/>
    </source>
</evidence>
<keyword evidence="7" id="KW-1185">Reference proteome</keyword>
<keyword evidence="3" id="KW-0862">Zinc</keyword>
<dbReference type="Gene3D" id="3.90.1590.10">
    <property type="entry name" value="glutathione-dependent formaldehyde- activating enzyme (gfa)"/>
    <property type="match status" value="1"/>
</dbReference>
<dbReference type="InterPro" id="IPR006913">
    <property type="entry name" value="CENP-V/GFA"/>
</dbReference>
<organism evidence="6 7">
    <name type="scientific">Sulfitobacter sediminilitoris</name>
    <dbReference type="NCBI Taxonomy" id="2698830"/>
    <lineage>
        <taxon>Bacteria</taxon>
        <taxon>Pseudomonadati</taxon>
        <taxon>Pseudomonadota</taxon>
        <taxon>Alphaproteobacteria</taxon>
        <taxon>Rhodobacterales</taxon>
        <taxon>Roseobacteraceae</taxon>
        <taxon>Sulfitobacter</taxon>
    </lineage>
</organism>